<name>A0A8H7S440_9FUNG</name>
<organism evidence="10 11">
    <name type="scientific">Circinella minor</name>
    <dbReference type="NCBI Taxonomy" id="1195481"/>
    <lineage>
        <taxon>Eukaryota</taxon>
        <taxon>Fungi</taxon>
        <taxon>Fungi incertae sedis</taxon>
        <taxon>Mucoromycota</taxon>
        <taxon>Mucoromycotina</taxon>
        <taxon>Mucoromycetes</taxon>
        <taxon>Mucorales</taxon>
        <taxon>Lichtheimiaceae</taxon>
        <taxon>Circinella</taxon>
    </lineage>
</organism>
<keyword evidence="8" id="KW-0010">Activator</keyword>
<feature type="compositionally biased region" description="Basic residues" evidence="9">
    <location>
        <begin position="279"/>
        <end position="289"/>
    </location>
</feature>
<dbReference type="AlphaFoldDB" id="A0A8H7S440"/>
<dbReference type="GO" id="GO:0003712">
    <property type="term" value="F:transcription coregulator activity"/>
    <property type="evidence" value="ECO:0007669"/>
    <property type="project" value="InterPro"/>
</dbReference>
<evidence type="ECO:0000256" key="6">
    <source>
        <dbReference type="ARBA" id="ARBA00023242"/>
    </source>
</evidence>
<dbReference type="Proteomes" id="UP000646827">
    <property type="component" value="Unassembled WGS sequence"/>
</dbReference>
<dbReference type="GO" id="GO:0016592">
    <property type="term" value="C:mediator complex"/>
    <property type="evidence" value="ECO:0007669"/>
    <property type="project" value="InterPro"/>
</dbReference>
<dbReference type="Gene3D" id="3.10.450.580">
    <property type="entry name" value="Mediator complex, subunit Med6"/>
    <property type="match status" value="1"/>
</dbReference>
<evidence type="ECO:0000256" key="8">
    <source>
        <dbReference type="RuleBase" id="RU364143"/>
    </source>
</evidence>
<evidence type="ECO:0000256" key="4">
    <source>
        <dbReference type="ARBA" id="ARBA00023015"/>
    </source>
</evidence>
<protein>
    <recommendedName>
        <fullName evidence="3 8">Mediator of RNA polymerase II transcription subunit 6</fullName>
    </recommendedName>
    <alternativeName>
        <fullName evidence="7 8">Mediator complex subunit 6</fullName>
    </alternativeName>
</protein>
<feature type="region of interest" description="Disordered" evidence="9">
    <location>
        <begin position="243"/>
        <end position="289"/>
    </location>
</feature>
<comment type="function">
    <text evidence="8">Component of the Mediator complex, a coactivator involved in the regulated transcription of nearly all RNA polymerase II-dependent genes. Mediator functions as a bridge to convey information from gene-specific regulatory proteins to the basal RNA polymerase II transcription machinery. Mediator is recruited to promoters by direct interactions with regulatory proteins and serves as a scaffold for the assembly of a functional preinitiation complex with RNA polymerase II and the general transcription factors.</text>
</comment>
<evidence type="ECO:0000256" key="5">
    <source>
        <dbReference type="ARBA" id="ARBA00023163"/>
    </source>
</evidence>
<keyword evidence="4 8" id="KW-0805">Transcription regulation</keyword>
<gene>
    <name evidence="8" type="primary">MED6</name>
    <name evidence="10" type="ORF">INT45_006901</name>
</gene>
<dbReference type="GO" id="GO:0006357">
    <property type="term" value="P:regulation of transcription by RNA polymerase II"/>
    <property type="evidence" value="ECO:0007669"/>
    <property type="project" value="InterPro"/>
</dbReference>
<keyword evidence="6 8" id="KW-0539">Nucleus</keyword>
<accession>A0A8H7S440</accession>
<comment type="subunit">
    <text evidence="8">Component of the Mediator complex.</text>
</comment>
<dbReference type="OrthoDB" id="344220at2759"/>
<feature type="region of interest" description="Disordered" evidence="9">
    <location>
        <begin position="157"/>
        <end position="205"/>
    </location>
</feature>
<dbReference type="InterPro" id="IPR038566">
    <property type="entry name" value="Mediator_Med6_sf"/>
</dbReference>
<feature type="compositionally biased region" description="Low complexity" evidence="9">
    <location>
        <begin position="245"/>
        <end position="255"/>
    </location>
</feature>
<comment type="subcellular location">
    <subcellularLocation>
        <location evidence="1 8">Nucleus</location>
    </subcellularLocation>
</comment>
<evidence type="ECO:0000256" key="1">
    <source>
        <dbReference type="ARBA" id="ARBA00004123"/>
    </source>
</evidence>
<evidence type="ECO:0000256" key="3">
    <source>
        <dbReference type="ARBA" id="ARBA00020634"/>
    </source>
</evidence>
<comment type="similarity">
    <text evidence="2 8">Belongs to the Mediator complex subunit 6 family.</text>
</comment>
<evidence type="ECO:0000313" key="11">
    <source>
        <dbReference type="Proteomes" id="UP000646827"/>
    </source>
</evidence>
<evidence type="ECO:0000256" key="2">
    <source>
        <dbReference type="ARBA" id="ARBA00007526"/>
    </source>
</evidence>
<dbReference type="Pfam" id="PF04934">
    <property type="entry name" value="Med6"/>
    <property type="match status" value="1"/>
</dbReference>
<feature type="compositionally biased region" description="Low complexity" evidence="9">
    <location>
        <begin position="158"/>
        <end position="189"/>
    </location>
</feature>
<comment type="caution">
    <text evidence="10">The sequence shown here is derived from an EMBL/GenBank/DDBJ whole genome shotgun (WGS) entry which is preliminary data.</text>
</comment>
<evidence type="ECO:0000256" key="9">
    <source>
        <dbReference type="SAM" id="MobiDB-lite"/>
    </source>
</evidence>
<evidence type="ECO:0000256" key="7">
    <source>
        <dbReference type="ARBA" id="ARBA00031259"/>
    </source>
</evidence>
<dbReference type="EMBL" id="JAEPRB010000084">
    <property type="protein sequence ID" value="KAG2222379.1"/>
    <property type="molecule type" value="Genomic_DNA"/>
</dbReference>
<dbReference type="PANTHER" id="PTHR13104">
    <property type="entry name" value="MED-6-RELATED"/>
    <property type="match status" value="1"/>
</dbReference>
<reference evidence="10 11" key="1">
    <citation type="submission" date="2020-12" db="EMBL/GenBank/DDBJ databases">
        <title>Metabolic potential, ecology and presence of endohyphal bacteria is reflected in genomic diversity of Mucoromycotina.</title>
        <authorList>
            <person name="Muszewska A."/>
            <person name="Okrasinska A."/>
            <person name="Steczkiewicz K."/>
            <person name="Drgas O."/>
            <person name="Orlowska M."/>
            <person name="Perlinska-Lenart U."/>
            <person name="Aleksandrzak-Piekarczyk T."/>
            <person name="Szatraj K."/>
            <person name="Zielenkiewicz U."/>
            <person name="Pilsyk S."/>
            <person name="Malc E."/>
            <person name="Mieczkowski P."/>
            <person name="Kruszewska J.S."/>
            <person name="Biernat P."/>
            <person name="Pawlowska J."/>
        </authorList>
    </citation>
    <scope>NUCLEOTIDE SEQUENCE [LARGE SCALE GENOMIC DNA]</scope>
    <source>
        <strain evidence="10 11">CBS 142.35</strain>
    </source>
</reference>
<dbReference type="InterPro" id="IPR007018">
    <property type="entry name" value="Mediator_Med6"/>
</dbReference>
<evidence type="ECO:0000313" key="10">
    <source>
        <dbReference type="EMBL" id="KAG2222379.1"/>
    </source>
</evidence>
<keyword evidence="5 8" id="KW-0804">Transcription</keyword>
<keyword evidence="11" id="KW-1185">Reference proteome</keyword>
<proteinExistence type="inferred from homology"/>
<sequence length="289" mass="33050">MQRPSTEDLTGLEWRDTTWIERVGGFQNQQMVLDYFSMSPFWDRQCNNQILSMQTQYNDLRQPYEATVEALRKMTGIEFAVVHEQPPVWVIQKRYRRGPEPNDVNPIATYYIMGANVYQSPTIYSVIANRLLTSLFYVNSAFKETQKWMDFHPAKGYSWKSSKSPSTTTTATGSSSTTTTNTTTTPTTTDKTKSQQQIVGGGTLRARENQEFRHWMDRAIEASALRIAQNRFVPEQTVVTNTPEVSSLTSVTTSSQHSNREETTSGKRQRKKTDDGNINKRKKKANSMK</sequence>